<dbReference type="PROSITE" id="PS01214">
    <property type="entry name" value="UPF0016"/>
    <property type="match status" value="1"/>
</dbReference>
<dbReference type="GO" id="GO:0015085">
    <property type="term" value="F:calcium ion transmembrane transporter activity"/>
    <property type="evidence" value="ECO:0007669"/>
    <property type="project" value="TreeGrafter"/>
</dbReference>
<feature type="region of interest" description="Disordered" evidence="6">
    <location>
        <begin position="424"/>
        <end position="494"/>
    </location>
</feature>
<dbReference type="Proteomes" id="UP000033710">
    <property type="component" value="Unassembled WGS sequence"/>
</dbReference>
<feature type="region of interest" description="Disordered" evidence="6">
    <location>
        <begin position="1"/>
        <end position="26"/>
    </location>
</feature>
<reference evidence="9 10" key="1">
    <citation type="journal article" date="2014" name="BMC Genomics">
        <title>Comparative genomics of the major fungal agents of human and animal Sporotrichosis: Sporothrix schenckii and Sporothrix brasiliensis.</title>
        <authorList>
            <person name="Teixeira M.M."/>
            <person name="de Almeida L.G."/>
            <person name="Kubitschek-Barreira P."/>
            <person name="Alves F.L."/>
            <person name="Kioshima E.S."/>
            <person name="Abadio A.K."/>
            <person name="Fernandes L."/>
            <person name="Derengowski L.S."/>
            <person name="Ferreira K.S."/>
            <person name="Souza R.C."/>
            <person name="Ruiz J.C."/>
            <person name="de Andrade N.C."/>
            <person name="Paes H.C."/>
            <person name="Nicola A.M."/>
            <person name="Albuquerque P."/>
            <person name="Gerber A.L."/>
            <person name="Martins V.P."/>
            <person name="Peconick L.D."/>
            <person name="Neto A.V."/>
            <person name="Chaucanez C.B."/>
            <person name="Silva P.A."/>
            <person name="Cunha O.L."/>
            <person name="de Oliveira F.F."/>
            <person name="dos Santos T.C."/>
            <person name="Barros A.L."/>
            <person name="Soares M.A."/>
            <person name="de Oliveira L.M."/>
            <person name="Marini M.M."/>
            <person name="Villalobos-Duno H."/>
            <person name="Cunha M.M."/>
            <person name="de Hoog S."/>
            <person name="da Silveira J.F."/>
            <person name="Henrissat B."/>
            <person name="Nino-Vega G.A."/>
            <person name="Cisalpino P.S."/>
            <person name="Mora-Montes H.M."/>
            <person name="Almeida S.R."/>
            <person name="Stajich J.E."/>
            <person name="Lopes-Bezerra L.M."/>
            <person name="Vasconcelos A.T."/>
            <person name="Felipe M.S."/>
        </authorList>
    </citation>
    <scope>NUCLEOTIDE SEQUENCE [LARGE SCALE GENOMIC DNA]</scope>
    <source>
        <strain evidence="9 10">1099-18</strain>
    </source>
</reference>
<feature type="transmembrane region" description="Helical" evidence="7">
    <location>
        <begin position="382"/>
        <end position="399"/>
    </location>
</feature>
<proteinExistence type="inferred from homology"/>
<feature type="transmembrane region" description="Helical" evidence="7">
    <location>
        <begin position="510"/>
        <end position="531"/>
    </location>
</feature>
<feature type="transmembrane region" description="Helical" evidence="7">
    <location>
        <begin position="584"/>
        <end position="602"/>
    </location>
</feature>
<organism evidence="9 10">
    <name type="scientific">Sporothrix schenckii 1099-18</name>
    <dbReference type="NCBI Taxonomy" id="1397361"/>
    <lineage>
        <taxon>Eukaryota</taxon>
        <taxon>Fungi</taxon>
        <taxon>Dikarya</taxon>
        <taxon>Ascomycota</taxon>
        <taxon>Pezizomycotina</taxon>
        <taxon>Sordariomycetes</taxon>
        <taxon>Sordariomycetidae</taxon>
        <taxon>Ophiostomatales</taxon>
        <taxon>Ophiostomataceae</taxon>
        <taxon>Sporothrix</taxon>
    </lineage>
</organism>
<name>A0A0F2MJ42_SPOSC</name>
<dbReference type="GO" id="GO:0005384">
    <property type="term" value="F:manganese ion transmembrane transporter activity"/>
    <property type="evidence" value="ECO:0007669"/>
    <property type="project" value="TreeGrafter"/>
</dbReference>
<evidence type="ECO:0000256" key="8">
    <source>
        <dbReference type="SAM" id="SignalP"/>
    </source>
</evidence>
<dbReference type="GO" id="GO:0005794">
    <property type="term" value="C:Golgi apparatus"/>
    <property type="evidence" value="ECO:0007669"/>
    <property type="project" value="TreeGrafter"/>
</dbReference>
<comment type="subcellular location">
    <subcellularLocation>
        <location evidence="1">Membrane</location>
        <topology evidence="1">Multi-pass membrane protein</topology>
    </subcellularLocation>
</comment>
<gene>
    <name evidence="9" type="ORF">SPSK_06098</name>
</gene>
<feature type="compositionally biased region" description="Basic and acidic residues" evidence="6">
    <location>
        <begin position="286"/>
        <end position="300"/>
    </location>
</feature>
<dbReference type="PANTHER" id="PTHR12608">
    <property type="entry name" value="TRANSMEMBRANE PROTEIN HTP-1 RELATED"/>
    <property type="match status" value="1"/>
</dbReference>
<dbReference type="GO" id="GO:0000329">
    <property type="term" value="C:fungal-type vacuole membrane"/>
    <property type="evidence" value="ECO:0007669"/>
    <property type="project" value="TreeGrafter"/>
</dbReference>
<reference evidence="9 10" key="2">
    <citation type="journal article" date="2015" name="Eukaryot. Cell">
        <title>Asexual propagation of a virulent clone complex in a human and feline outbreak of sporotrichosis.</title>
        <authorList>
            <person name="Teixeira Mde M."/>
            <person name="Rodrigues A.M."/>
            <person name="Tsui C.K."/>
            <person name="de Almeida L.G."/>
            <person name="Van Diepeningen A.D."/>
            <person name="van den Ende B.G."/>
            <person name="Fernandes G.F."/>
            <person name="Kano R."/>
            <person name="Hamelin R.C."/>
            <person name="Lopes-Bezerra L.M."/>
            <person name="Vasconcelos A.T."/>
            <person name="de Hoog S."/>
            <person name="de Camargo Z.P."/>
            <person name="Felipe M.S."/>
        </authorList>
    </citation>
    <scope>NUCLEOTIDE SEQUENCE [LARGE SCALE GENOMIC DNA]</scope>
    <source>
        <strain evidence="9 10">1099-18</strain>
    </source>
</reference>
<feature type="compositionally biased region" description="Polar residues" evidence="6">
    <location>
        <begin position="466"/>
        <end position="476"/>
    </location>
</feature>
<dbReference type="GO" id="GO:0032472">
    <property type="term" value="P:Golgi calcium ion transport"/>
    <property type="evidence" value="ECO:0007669"/>
    <property type="project" value="TreeGrafter"/>
</dbReference>
<evidence type="ECO:0000256" key="1">
    <source>
        <dbReference type="ARBA" id="ARBA00004141"/>
    </source>
</evidence>
<feature type="compositionally biased region" description="Polar residues" evidence="6">
    <location>
        <begin position="1"/>
        <end position="18"/>
    </location>
</feature>
<dbReference type="InterPro" id="IPR049555">
    <property type="entry name" value="GDT1-like_CS"/>
</dbReference>
<dbReference type="Pfam" id="PF01169">
    <property type="entry name" value="GDT1"/>
    <property type="match status" value="2"/>
</dbReference>
<dbReference type="GO" id="GO:0032468">
    <property type="term" value="P:Golgi calcium ion homeostasis"/>
    <property type="evidence" value="ECO:0007669"/>
    <property type="project" value="TreeGrafter"/>
</dbReference>
<feature type="signal peptide" evidence="8">
    <location>
        <begin position="1"/>
        <end position="48"/>
    </location>
</feature>
<evidence type="ECO:0000256" key="3">
    <source>
        <dbReference type="ARBA" id="ARBA00022692"/>
    </source>
</evidence>
<keyword evidence="4 7" id="KW-1133">Transmembrane helix</keyword>
<keyword evidence="8" id="KW-0732">Signal</keyword>
<keyword evidence="5 7" id="KW-0472">Membrane</keyword>
<evidence type="ECO:0000256" key="5">
    <source>
        <dbReference type="ARBA" id="ARBA00023136"/>
    </source>
</evidence>
<evidence type="ECO:0000256" key="4">
    <source>
        <dbReference type="ARBA" id="ARBA00022989"/>
    </source>
</evidence>
<feature type="region of interest" description="Disordered" evidence="6">
    <location>
        <begin position="125"/>
        <end position="312"/>
    </location>
</feature>
<feature type="chain" id="PRO_5002455116" evidence="8">
    <location>
        <begin position="49"/>
        <end position="608"/>
    </location>
</feature>
<dbReference type="VEuPathDB" id="FungiDB:SPSK_06098"/>
<dbReference type="KEGG" id="ssck:SPSK_06098"/>
<feature type="compositionally biased region" description="Low complexity" evidence="6">
    <location>
        <begin position="477"/>
        <end position="488"/>
    </location>
</feature>
<evidence type="ECO:0000313" key="9">
    <source>
        <dbReference type="EMBL" id="KJR89637.1"/>
    </source>
</evidence>
<dbReference type="RefSeq" id="XP_016592313.1">
    <property type="nucleotide sequence ID" value="XM_016732805.1"/>
</dbReference>
<dbReference type="OrthoDB" id="442680at2759"/>
<evidence type="ECO:0000256" key="2">
    <source>
        <dbReference type="ARBA" id="ARBA00009190"/>
    </source>
</evidence>
<feature type="compositionally biased region" description="Basic and acidic residues" evidence="6">
    <location>
        <begin position="269"/>
        <end position="278"/>
    </location>
</feature>
<dbReference type="GeneID" id="27668082"/>
<accession>A0A0F2MJ42</accession>
<dbReference type="AlphaFoldDB" id="A0A0F2MJ42"/>
<comment type="caution">
    <text evidence="9">The sequence shown here is derived from an EMBL/GenBank/DDBJ whole genome shotgun (WGS) entry which is preliminary data.</text>
</comment>
<dbReference type="PANTHER" id="PTHR12608:SF1">
    <property type="entry name" value="TRANSMEMBRANE PROTEIN 165"/>
    <property type="match status" value="1"/>
</dbReference>
<feature type="compositionally biased region" description="Basic and acidic residues" evidence="6">
    <location>
        <begin position="243"/>
        <end position="258"/>
    </location>
</feature>
<evidence type="ECO:0000256" key="7">
    <source>
        <dbReference type="SAM" id="Phobius"/>
    </source>
</evidence>
<dbReference type="InterPro" id="IPR001727">
    <property type="entry name" value="GDT1-like"/>
</dbReference>
<feature type="compositionally biased region" description="Basic and acidic residues" evidence="6">
    <location>
        <begin position="198"/>
        <end position="236"/>
    </location>
</feature>
<keyword evidence="3 7" id="KW-0812">Transmembrane</keyword>
<evidence type="ECO:0000313" key="10">
    <source>
        <dbReference type="Proteomes" id="UP000033710"/>
    </source>
</evidence>
<feature type="transmembrane region" description="Helical" evidence="7">
    <location>
        <begin position="350"/>
        <end position="370"/>
    </location>
</feature>
<evidence type="ECO:0000256" key="6">
    <source>
        <dbReference type="SAM" id="MobiDB-lite"/>
    </source>
</evidence>
<feature type="compositionally biased region" description="Basic and acidic residues" evidence="6">
    <location>
        <begin position="424"/>
        <end position="434"/>
    </location>
</feature>
<feature type="transmembrane region" description="Helical" evidence="7">
    <location>
        <begin position="551"/>
        <end position="572"/>
    </location>
</feature>
<comment type="similarity">
    <text evidence="2">Belongs to the GDT1 family.</text>
</comment>
<dbReference type="EMBL" id="AXCR01000001">
    <property type="protein sequence ID" value="KJR89637.1"/>
    <property type="molecule type" value="Genomic_DNA"/>
</dbReference>
<sequence length="608" mass="62370">MSSLHNASSAHPPSRTSQHVSAHRVSSSRRRRALALAILPLLVAPSFAAAVGVADAKPVAAVDPVGTAADAVAAADAVVGSLSASGAAAVLEAAVSPGAAAAAGAGVAAPAAGAAGAAGGAKKADAATAPKEVPFDGKDGRPHEGPFVEIDNTRKSDSEKTSVYIDGKKVPESNDGVMDDKNRVAPKHGTTGMTGGVSEKDKQRKAKEGQTGERVENTPETPKEVPALPHHEEEKILGQGLGKDGKDGKDDKTKDAAGNDKSGFGKPSDLPDKTHDKAIPLPGSAQKDHLDVKTPADKSKLPARPAGNDDSTLIHPTDSFLLSLTMILFSEVGDKTFLVAALMAMKHDRVVVFTAAFSALVTMTVLSTVLGHAVPALIPKRVTNFLAAGLFLAFGGKLLREGLAMGAHEGVSAEMQEVEMELAEKEHLARESGRRSSRAGTGGVLSPDMLEMGLGGAGASNGRLPRSQSRFSTPNHSASSSLSPPRGRGSWGGSANSGFASSMKTLGSGLSNLATLLLSPAWVQTFVMTFLGEWGDRSQIATIAMAAGQDYWWVTLGAVVGHACCTSVAVLGGRALAGRVSMKVVTVGGAVSFLIFGVIYLFEAFYSA</sequence>
<protein>
    <submittedName>
        <fullName evidence="9">Upf0016 domain protein</fullName>
    </submittedName>
</protein>
<feature type="compositionally biased region" description="Basic and acidic residues" evidence="6">
    <location>
        <begin position="133"/>
        <end position="183"/>
    </location>
</feature>